<feature type="compositionally biased region" description="Polar residues" evidence="1">
    <location>
        <begin position="8"/>
        <end position="20"/>
    </location>
</feature>
<sequence length="55" mass="6149">MNSKRQKQAVQTADKLQSVQPNVPAFEMQDDRYPGSFFRVPGIPAPGKTTWSLAK</sequence>
<dbReference type="KEGG" id="mmt:Metme_3107"/>
<feature type="region of interest" description="Disordered" evidence="1">
    <location>
        <begin position="1"/>
        <end position="20"/>
    </location>
</feature>
<evidence type="ECO:0000313" key="2">
    <source>
        <dbReference type="EMBL" id="AEG01485.1"/>
    </source>
</evidence>
<accession>G0A3L3</accession>
<dbReference type="HOGENOM" id="CLU_3027101_0_0_6"/>
<keyword evidence="3" id="KW-1185">Reference proteome</keyword>
<gene>
    <name evidence="2" type="ordered locus">Metme_3107</name>
</gene>
<reference evidence="3" key="3">
    <citation type="submission" date="2011-05" db="EMBL/GenBank/DDBJ databases">
        <title>Complete sequence of Methylomonas methanica MC09.</title>
        <authorList>
            <consortium name="US DOE Joint Genome Institute"/>
            <person name="Lucas S."/>
            <person name="Han J."/>
            <person name="Lapidus A."/>
            <person name="Cheng J.-F."/>
            <person name="Goodwin L."/>
            <person name="Pitluck S."/>
            <person name="Peters L."/>
            <person name="Mikhailova N."/>
            <person name="Teshima H."/>
            <person name="Han C."/>
            <person name="Tapia R."/>
            <person name="Land M."/>
            <person name="Hauser L."/>
            <person name="Kyrpides N."/>
            <person name="Ivanova N."/>
            <person name="Pagani I."/>
            <person name="Stein L."/>
            <person name="Woyke T."/>
        </authorList>
    </citation>
    <scope>NUCLEOTIDE SEQUENCE [LARGE SCALE GENOMIC DNA]</scope>
    <source>
        <strain evidence="3">MC09</strain>
    </source>
</reference>
<reference evidence="2 3" key="1">
    <citation type="journal article" date="2011" name="J. Bacteriol.">
        <title>Complete Genome Sequence of the Aerobic Marine Methanotroph Methylomonas methanica MC09.</title>
        <authorList>
            <person name="Boden R."/>
            <person name="Cunliffe M."/>
            <person name="Scanlan J."/>
            <person name="Moussard H."/>
            <person name="Kits K.D."/>
            <person name="Klotz M.G."/>
            <person name="Jetten M.S."/>
            <person name="Vuilleumier S."/>
            <person name="Han J."/>
            <person name="Peters L."/>
            <person name="Mikhailova N."/>
            <person name="Teshima H."/>
            <person name="Tapia R."/>
            <person name="Kyrpides N."/>
            <person name="Ivanova N."/>
            <person name="Pagani I."/>
            <person name="Cheng J.F."/>
            <person name="Goodwin L."/>
            <person name="Han C."/>
            <person name="Hauser L."/>
            <person name="Land M.L."/>
            <person name="Lapidus A."/>
            <person name="Lucas S."/>
            <person name="Pitluck S."/>
            <person name="Woyke T."/>
            <person name="Stein L."/>
            <person name="Murrell J.C."/>
        </authorList>
    </citation>
    <scope>NUCLEOTIDE SEQUENCE [LARGE SCALE GENOMIC DNA]</scope>
    <source>
        <strain evidence="2 3">MC09</strain>
    </source>
</reference>
<proteinExistence type="predicted"/>
<evidence type="ECO:0000313" key="3">
    <source>
        <dbReference type="Proteomes" id="UP000008888"/>
    </source>
</evidence>
<dbReference type="EMBL" id="CP002738">
    <property type="protein sequence ID" value="AEG01485.1"/>
    <property type="molecule type" value="Genomic_DNA"/>
</dbReference>
<name>G0A3L3_METMM</name>
<organism evidence="2 3">
    <name type="scientific">Methylomonas methanica (strain DSM 25384 / MC09)</name>
    <dbReference type="NCBI Taxonomy" id="857087"/>
    <lineage>
        <taxon>Bacteria</taxon>
        <taxon>Pseudomonadati</taxon>
        <taxon>Pseudomonadota</taxon>
        <taxon>Gammaproteobacteria</taxon>
        <taxon>Methylococcales</taxon>
        <taxon>Methylococcaceae</taxon>
        <taxon>Methylomonas</taxon>
    </lineage>
</organism>
<dbReference type="Proteomes" id="UP000008888">
    <property type="component" value="Chromosome"/>
</dbReference>
<dbReference type="AlphaFoldDB" id="G0A3L3"/>
<protein>
    <submittedName>
        <fullName evidence="2">Uncharacterized protein</fullName>
    </submittedName>
</protein>
<dbReference type="RefSeq" id="WP_013819712.1">
    <property type="nucleotide sequence ID" value="NC_015572.1"/>
</dbReference>
<evidence type="ECO:0000256" key="1">
    <source>
        <dbReference type="SAM" id="MobiDB-lite"/>
    </source>
</evidence>
<reference key="2">
    <citation type="submission" date="2011-05" db="EMBL/GenBank/DDBJ databases">
        <title>Complete genome sequence of the aerobic marine methanotroph Methylomonas methanica MC09.</title>
        <authorList>
            <person name="Boden R."/>
            <person name="Cunliffe M."/>
            <person name="Scanlan J."/>
            <person name="Moussard H."/>
            <person name="Kits K.D."/>
            <person name="Klotz M."/>
            <person name="Jetten M."/>
            <person name="Vuilleumier S."/>
            <person name="Han J."/>
            <person name="Peters L."/>
            <person name="Mikhailova N."/>
            <person name="Teshima H."/>
            <person name="Tapia R."/>
            <person name="Kyrpides N."/>
            <person name="Ivanova N."/>
            <person name="Pagani I."/>
            <person name="Cheng J.-F."/>
            <person name="Goodwin L."/>
            <person name="Han C."/>
            <person name="Hauser L."/>
            <person name="Land M."/>
            <person name="Lapidus A."/>
            <person name="Lucas S."/>
            <person name="Pitluck S."/>
            <person name="Woyke T."/>
            <person name="Stein L.Y."/>
            <person name="Murrell C."/>
        </authorList>
    </citation>
    <scope>NUCLEOTIDE SEQUENCE</scope>
    <source>
        <strain>MC09</strain>
    </source>
</reference>
<dbReference type="STRING" id="857087.Metme_3107"/>